<name>A0ABV2Y0B0_9ACTN</name>
<organism evidence="2 3">
    <name type="scientific">Streptomyces olindensis</name>
    <dbReference type="NCBI Taxonomy" id="358823"/>
    <lineage>
        <taxon>Bacteria</taxon>
        <taxon>Bacillati</taxon>
        <taxon>Actinomycetota</taxon>
        <taxon>Actinomycetes</taxon>
        <taxon>Kitasatosporales</taxon>
        <taxon>Streptomycetaceae</taxon>
        <taxon>Streptomyces</taxon>
    </lineage>
</organism>
<dbReference type="RefSeq" id="WP_051648200.1">
    <property type="nucleotide sequence ID" value="NZ_JBEYBN010000040.1"/>
</dbReference>
<evidence type="ECO:0000313" key="2">
    <source>
        <dbReference type="EMBL" id="MEU2269696.1"/>
    </source>
</evidence>
<gene>
    <name evidence="2" type="ORF">ABZ568_25495</name>
</gene>
<proteinExistence type="predicted"/>
<sequence length="337" mass="36801">MITTMPVGSWSWETVTRRPDDNPVTRCVQLVLDLWAALRGLGLAEGDARADITAQGVSQGSLLVDRKRVHVEANRAASDSELSRELRSVDPARVEVVTIDLATPGICLRGGETHHVQKMFVISVESWSGGAGTVTLHTFSDAWLSHDLRGHKQVEVQRENAPRLTAALAEISRLTQSQTVPSDPRTYGIPTADGFEDFPDDDPDLLDFWYMLEVPRRTRWLLQQLPSESVHFEAQTESPVTFAEVAVNDKIVGYIWASDNDDAAGYEPRTPAGDLALDAGKEWLTRLSEAKQRGLSPSGALHTLSSSPGNAQSGAVVPGSLRKFPSLEALQDLSGRE</sequence>
<feature type="region of interest" description="Disordered" evidence="1">
    <location>
        <begin position="294"/>
        <end position="318"/>
    </location>
</feature>
<comment type="caution">
    <text evidence="2">The sequence shown here is derived from an EMBL/GenBank/DDBJ whole genome shotgun (WGS) entry which is preliminary data.</text>
</comment>
<protein>
    <submittedName>
        <fullName evidence="2">Uncharacterized protein</fullName>
    </submittedName>
</protein>
<evidence type="ECO:0000313" key="3">
    <source>
        <dbReference type="Proteomes" id="UP001550603"/>
    </source>
</evidence>
<feature type="compositionally biased region" description="Polar residues" evidence="1">
    <location>
        <begin position="303"/>
        <end position="313"/>
    </location>
</feature>
<dbReference type="EMBL" id="JBEYBN010000040">
    <property type="protein sequence ID" value="MEU2269696.1"/>
    <property type="molecule type" value="Genomic_DNA"/>
</dbReference>
<dbReference type="Proteomes" id="UP001550603">
    <property type="component" value="Unassembled WGS sequence"/>
</dbReference>
<evidence type="ECO:0000256" key="1">
    <source>
        <dbReference type="SAM" id="MobiDB-lite"/>
    </source>
</evidence>
<reference evidence="2 3" key="1">
    <citation type="submission" date="2024-06" db="EMBL/GenBank/DDBJ databases">
        <title>The Natural Products Discovery Center: Release of the First 8490 Sequenced Strains for Exploring Actinobacteria Biosynthetic Diversity.</title>
        <authorList>
            <person name="Kalkreuter E."/>
            <person name="Kautsar S.A."/>
            <person name="Yang D."/>
            <person name="Bader C.D."/>
            <person name="Teijaro C.N."/>
            <person name="Fluegel L."/>
            <person name="Davis C.M."/>
            <person name="Simpson J.R."/>
            <person name="Lauterbach L."/>
            <person name="Steele A.D."/>
            <person name="Gui C."/>
            <person name="Meng S."/>
            <person name="Li G."/>
            <person name="Viehrig K."/>
            <person name="Ye F."/>
            <person name="Su P."/>
            <person name="Kiefer A.F."/>
            <person name="Nichols A."/>
            <person name="Cepeda A.J."/>
            <person name="Yan W."/>
            <person name="Fan B."/>
            <person name="Jiang Y."/>
            <person name="Adhikari A."/>
            <person name="Zheng C.-J."/>
            <person name="Schuster L."/>
            <person name="Cowan T.M."/>
            <person name="Smanski M.J."/>
            <person name="Chevrette M.G."/>
            <person name="De Carvalho L.P.S."/>
            <person name="Shen B."/>
        </authorList>
    </citation>
    <scope>NUCLEOTIDE SEQUENCE [LARGE SCALE GENOMIC DNA]</scope>
    <source>
        <strain evidence="2 3">NPDC019583</strain>
    </source>
</reference>
<keyword evidence="3" id="KW-1185">Reference proteome</keyword>
<accession>A0ABV2Y0B0</accession>